<proteinExistence type="inferred from homology"/>
<evidence type="ECO:0000256" key="4">
    <source>
        <dbReference type="SAM" id="SignalP"/>
    </source>
</evidence>
<keyword evidence="1 3" id="KW-0378">Hydrolase</keyword>
<dbReference type="GO" id="GO:0008810">
    <property type="term" value="F:cellulase activity"/>
    <property type="evidence" value="ECO:0007669"/>
    <property type="project" value="UniProtKB-EC"/>
</dbReference>
<evidence type="ECO:0000313" key="6">
    <source>
        <dbReference type="EMBL" id="ARF52259.1"/>
    </source>
</evidence>
<dbReference type="InterPro" id="IPR017853">
    <property type="entry name" value="GH"/>
</dbReference>
<dbReference type="RefSeq" id="WP_006122111.1">
    <property type="nucleotide sequence ID" value="NZ_AHIE01000039.1"/>
</dbReference>
<reference evidence="7 8" key="1">
    <citation type="journal article" date="2012" name="Mol. Microbiol.">
        <title>The genetic and structural basis of two distinct terminal side branch residues in stewartan and amylovoran exopolysaccharides and their potential role in host adaptation.</title>
        <authorList>
            <person name="Wang X."/>
            <person name="Yang F."/>
            <person name="von Bodman S.B."/>
        </authorList>
    </citation>
    <scope>NUCLEOTIDE SEQUENCE [LARGE SCALE GENOMIC DNA]</scope>
    <source>
        <strain evidence="7 8">DC283</strain>
    </source>
</reference>
<evidence type="ECO:0000256" key="3">
    <source>
        <dbReference type="RuleBase" id="RU361153"/>
    </source>
</evidence>
<dbReference type="EC" id="3.2.1.4" evidence="7"/>
<dbReference type="EMBL" id="AHIE01000039">
    <property type="protein sequence ID" value="EHT97909.1"/>
    <property type="molecule type" value="Genomic_DNA"/>
</dbReference>
<dbReference type="PANTHER" id="PTHR34142:SF1">
    <property type="entry name" value="GLYCOSIDE HYDROLASE FAMILY 5 DOMAIN-CONTAINING PROTEIN"/>
    <property type="match status" value="1"/>
</dbReference>
<keyword evidence="4" id="KW-0732">Signal</keyword>
<evidence type="ECO:0000313" key="8">
    <source>
        <dbReference type="Proteomes" id="UP000005050"/>
    </source>
</evidence>
<name>H3RKR4_PANSE</name>
<dbReference type="OrthoDB" id="9775889at2"/>
<dbReference type="Gene3D" id="3.20.20.80">
    <property type="entry name" value="Glycosidases"/>
    <property type="match status" value="1"/>
</dbReference>
<evidence type="ECO:0000259" key="5">
    <source>
        <dbReference type="Pfam" id="PF00150"/>
    </source>
</evidence>
<reference evidence="6 9" key="3">
    <citation type="submission" date="2016-10" db="EMBL/GenBank/DDBJ databases">
        <title>Complete Genome Assembly of Pantoea stewartii subsp. stewartii DC283, a Corn Pathogen.</title>
        <authorList>
            <person name="Duong D.A."/>
            <person name="Stevens A.M."/>
            <person name="Jensen R.V."/>
        </authorList>
    </citation>
    <scope>NUCLEOTIDE SEQUENCE [LARGE SCALE GENOMIC DNA]</scope>
    <source>
        <strain evidence="6 9">DC283</strain>
        <plasmid evidence="6 9">pDSJ08</plasmid>
    </source>
</reference>
<feature type="chain" id="PRO_5044734428" evidence="4">
    <location>
        <begin position="28"/>
        <end position="315"/>
    </location>
</feature>
<dbReference type="Pfam" id="PF00150">
    <property type="entry name" value="Cellulase"/>
    <property type="match status" value="1"/>
</dbReference>
<keyword evidence="6" id="KW-0614">Plasmid</keyword>
<dbReference type="InterPro" id="IPR018087">
    <property type="entry name" value="Glyco_hydro_5_CS"/>
</dbReference>
<reference evidence="7" key="2">
    <citation type="submission" date="2012-01" db="EMBL/GenBank/DDBJ databases">
        <authorList>
            <person name="Biehl B.S."/>
            <person name="Ding Y."/>
            <person name="Dugan-Rocha S.P."/>
            <person name="Gibbs R.A."/>
            <person name="Glasner J.D."/>
            <person name="Kovar C."/>
            <person name="Muzny D.M."/>
            <person name="Neeno-Eckwall E.C."/>
            <person name="Perna N.T."/>
            <person name="Qin X."/>
            <person name="von Bodman S.B."/>
            <person name="Weinstock G.M."/>
        </authorList>
    </citation>
    <scope>NUCLEOTIDE SEQUENCE</scope>
    <source>
        <strain evidence="7">DC283</strain>
    </source>
</reference>
<gene>
    <name evidence="7" type="ORF">CKS_4630</name>
    <name evidence="6" type="ORF">DSJ_23665</name>
</gene>
<dbReference type="Proteomes" id="UP000005050">
    <property type="component" value="Unassembled WGS sequence"/>
</dbReference>
<geneLocation type="plasmid" evidence="6 9">
    <name>pDSJ08</name>
</geneLocation>
<feature type="domain" description="Glycoside hydrolase family 5" evidence="5">
    <location>
        <begin position="43"/>
        <end position="283"/>
    </location>
</feature>
<dbReference type="AlphaFoldDB" id="H3RKR4"/>
<dbReference type="SUPFAM" id="SSF51445">
    <property type="entry name" value="(Trans)glycosidases"/>
    <property type="match status" value="1"/>
</dbReference>
<dbReference type="KEGG" id="pstw:DSJ_23665"/>
<dbReference type="EMBL" id="CP017589">
    <property type="protein sequence ID" value="ARF52259.1"/>
    <property type="molecule type" value="Genomic_DNA"/>
</dbReference>
<dbReference type="Proteomes" id="UP000192380">
    <property type="component" value="Plasmid pDSJ08"/>
</dbReference>
<sequence length="315" mass="35185">MFLFRRRLIQLVLSAFAFSPISGIAVAPIQVHGNKIFPGSRQVNLCGNSLFWSNTGWGAEKFYNAGSVTDLKNNWHASILRASMGVEYYGGYLSDRQGNIKRVEAVVDAAIKNDMYVIIDWHSSHAEDQKNDAIIFFQEMAHRYGKYPNVIYEIYNEPLNVSWVNTIKPYATAVISAIRKEDPDNLIIVGTPNWSQDVDVAARDPLGGKNIAYTFHFYAGTHGQPFRNKVMTALNKGLPVFVTEWGTVNADGSGPVNIQETSAWIRFLNNNKISYVNWAYNDRGEVASTFLPGTRTLSASGRAVIDIDRKCPGHL</sequence>
<keyword evidence="9" id="KW-1185">Reference proteome</keyword>
<organism evidence="7 8">
    <name type="scientific">Pantoea stewartii subsp. stewartii DC283</name>
    <dbReference type="NCBI Taxonomy" id="660596"/>
    <lineage>
        <taxon>Bacteria</taxon>
        <taxon>Pseudomonadati</taxon>
        <taxon>Pseudomonadota</taxon>
        <taxon>Gammaproteobacteria</taxon>
        <taxon>Enterobacterales</taxon>
        <taxon>Erwiniaceae</taxon>
        <taxon>Pantoea</taxon>
    </lineage>
</organism>
<dbReference type="PANTHER" id="PTHR34142">
    <property type="entry name" value="ENDO-BETA-1,4-GLUCANASE A"/>
    <property type="match status" value="1"/>
</dbReference>
<accession>H3RKR4</accession>
<dbReference type="EC" id="3.2.1.-" evidence="7"/>
<keyword evidence="2 3" id="KW-0326">Glycosidase</keyword>
<evidence type="ECO:0000256" key="2">
    <source>
        <dbReference type="ARBA" id="ARBA00023295"/>
    </source>
</evidence>
<protein>
    <submittedName>
        <fullName evidence="7">Cellulase</fullName>
        <ecNumber evidence="7">3.2.1.-</ecNumber>
        <ecNumber evidence="7">3.2.1.4</ecNumber>
    </submittedName>
    <submittedName>
        <fullName evidence="6">Endoglucanase</fullName>
    </submittedName>
</protein>
<evidence type="ECO:0000313" key="7">
    <source>
        <dbReference type="EMBL" id="EHT97909.1"/>
    </source>
</evidence>
<dbReference type="InterPro" id="IPR001547">
    <property type="entry name" value="Glyco_hydro_5"/>
</dbReference>
<dbReference type="GO" id="GO:0000272">
    <property type="term" value="P:polysaccharide catabolic process"/>
    <property type="evidence" value="ECO:0007669"/>
    <property type="project" value="InterPro"/>
</dbReference>
<evidence type="ECO:0000256" key="1">
    <source>
        <dbReference type="ARBA" id="ARBA00022801"/>
    </source>
</evidence>
<feature type="signal peptide" evidence="4">
    <location>
        <begin position="1"/>
        <end position="27"/>
    </location>
</feature>
<dbReference type="PATRIC" id="fig|660596.6.peg.5004"/>
<comment type="similarity">
    <text evidence="3">Belongs to the glycosyl hydrolase 5 (cellulase A) family.</text>
</comment>
<dbReference type="PROSITE" id="PS00659">
    <property type="entry name" value="GLYCOSYL_HYDROL_F5"/>
    <property type="match status" value="1"/>
</dbReference>
<evidence type="ECO:0000313" key="9">
    <source>
        <dbReference type="Proteomes" id="UP000192380"/>
    </source>
</evidence>